<sequence length="423" mass="48847">MKKLRIIIISLVVVIIAAIAVLGGFKSKYAADPNNRNEKWTKDIEYLAKQLPKKHKDLFFSLSKDKFNKEIETLKTQVAKLNDDEVKVGISEIVASVNDAHTSVYIETEKIFPINLYWFKEGIYAINTLPEYKEILNCKLTKINGKNIEDVEKEVSKTISHENEAQLKNRVPRVLTTPGILHGLKIIDSAEKATFTFQNTENKTFNVDVKSVKINENLVKKLKENKNNKNVPLYMQNQDENYWFKYLKDEKTMYFKYNSCMEMKEKPFKQFSKELLQSIDKNKPEKLVIDLRDNGGGSSSILDPFIKEIKKRSINNKNRLFVIVGRRTFSSAILNALTLKNETKAIFVGEPTGGKPNHYGEVREFKLPNTKICVSFSTKYFETSKKDTPSFMPDKTIEPSIYEFMDNKDLVMESIVKKYINIE</sequence>
<proteinExistence type="predicted"/>
<dbReference type="STRING" id="1121290.CLAOCE_13760"/>
<dbReference type="InterPro" id="IPR029045">
    <property type="entry name" value="ClpP/crotonase-like_dom_sf"/>
</dbReference>
<evidence type="ECO:0000313" key="2">
    <source>
        <dbReference type="EMBL" id="OFI05995.1"/>
    </source>
</evidence>
<dbReference type="AlphaFoldDB" id="A0A1E8EYF2"/>
<evidence type="ECO:0000313" key="3">
    <source>
        <dbReference type="Proteomes" id="UP000175744"/>
    </source>
</evidence>
<keyword evidence="1" id="KW-0472">Membrane</keyword>
<keyword evidence="1" id="KW-1133">Transmembrane helix</keyword>
<organism evidence="2 3">
    <name type="scientific">Clostridium acetireducens DSM 10703</name>
    <dbReference type="NCBI Taxonomy" id="1121290"/>
    <lineage>
        <taxon>Bacteria</taxon>
        <taxon>Bacillati</taxon>
        <taxon>Bacillota</taxon>
        <taxon>Clostridia</taxon>
        <taxon>Eubacteriales</taxon>
        <taxon>Clostridiaceae</taxon>
        <taxon>Clostridium</taxon>
    </lineage>
</organism>
<reference evidence="2 3" key="1">
    <citation type="submission" date="2016-06" db="EMBL/GenBank/DDBJ databases">
        <title>Genome sequence of Clostridium acetireducens DSM 10703.</title>
        <authorList>
            <person name="Poehlein A."/>
            <person name="Fluechter S."/>
            <person name="Duerre P."/>
            <person name="Daniel R."/>
        </authorList>
    </citation>
    <scope>NUCLEOTIDE SEQUENCE [LARGE SCALE GENOMIC DNA]</scope>
    <source>
        <strain evidence="2 3">DSM 10703</strain>
    </source>
</reference>
<dbReference type="Gene3D" id="3.90.226.10">
    <property type="entry name" value="2-enoyl-CoA Hydratase, Chain A, domain 1"/>
    <property type="match status" value="1"/>
</dbReference>
<dbReference type="PATRIC" id="fig|1121290.3.peg.1358"/>
<evidence type="ECO:0000256" key="1">
    <source>
        <dbReference type="SAM" id="Phobius"/>
    </source>
</evidence>
<feature type="transmembrane region" description="Helical" evidence="1">
    <location>
        <begin position="7"/>
        <end position="25"/>
    </location>
</feature>
<dbReference type="EMBL" id="LZFO01000017">
    <property type="protein sequence ID" value="OFI05995.1"/>
    <property type="molecule type" value="Genomic_DNA"/>
</dbReference>
<accession>A0A1E8EYF2</accession>
<keyword evidence="3" id="KW-1185">Reference proteome</keyword>
<gene>
    <name evidence="2" type="ORF">CLOACE_13760</name>
</gene>
<keyword evidence="1" id="KW-0812">Transmembrane</keyword>
<dbReference type="RefSeq" id="WP_070110361.1">
    <property type="nucleotide sequence ID" value="NZ_LZFO01000017.1"/>
</dbReference>
<name>A0A1E8EYF2_9CLOT</name>
<dbReference type="SUPFAM" id="SSF52096">
    <property type="entry name" value="ClpP/crotonase"/>
    <property type="match status" value="1"/>
</dbReference>
<comment type="caution">
    <text evidence="2">The sequence shown here is derived from an EMBL/GenBank/DDBJ whole genome shotgun (WGS) entry which is preliminary data.</text>
</comment>
<protein>
    <submittedName>
        <fullName evidence="2">Peptidase family S41</fullName>
    </submittedName>
</protein>
<dbReference type="Proteomes" id="UP000175744">
    <property type="component" value="Unassembled WGS sequence"/>
</dbReference>
<dbReference type="OrthoDB" id="5480566at2"/>